<keyword evidence="3" id="KW-1185">Reference proteome</keyword>
<dbReference type="AlphaFoldDB" id="X6M5J2"/>
<name>X6M5J2_RETFI</name>
<evidence type="ECO:0000256" key="1">
    <source>
        <dbReference type="SAM" id="Coils"/>
    </source>
</evidence>
<organism evidence="2 3">
    <name type="scientific">Reticulomyxa filosa</name>
    <dbReference type="NCBI Taxonomy" id="46433"/>
    <lineage>
        <taxon>Eukaryota</taxon>
        <taxon>Sar</taxon>
        <taxon>Rhizaria</taxon>
        <taxon>Retaria</taxon>
        <taxon>Foraminifera</taxon>
        <taxon>Monothalamids</taxon>
        <taxon>Reticulomyxidae</taxon>
        <taxon>Reticulomyxa</taxon>
    </lineage>
</organism>
<evidence type="ECO:0000313" key="2">
    <source>
        <dbReference type="EMBL" id="ETO09194.1"/>
    </source>
</evidence>
<accession>X6M5J2</accession>
<feature type="coiled-coil region" evidence="1">
    <location>
        <begin position="152"/>
        <end position="186"/>
    </location>
</feature>
<feature type="non-terminal residue" evidence="2">
    <location>
        <position position="535"/>
    </location>
</feature>
<reference evidence="2 3" key="1">
    <citation type="journal article" date="2013" name="Curr. Biol.">
        <title>The Genome of the Foraminiferan Reticulomyxa filosa.</title>
        <authorList>
            <person name="Glockner G."/>
            <person name="Hulsmann N."/>
            <person name="Schleicher M."/>
            <person name="Noegel A.A."/>
            <person name="Eichinger L."/>
            <person name="Gallinger C."/>
            <person name="Pawlowski J."/>
            <person name="Sierra R."/>
            <person name="Euteneuer U."/>
            <person name="Pillet L."/>
            <person name="Moustafa A."/>
            <person name="Platzer M."/>
            <person name="Groth M."/>
            <person name="Szafranski K."/>
            <person name="Schliwa M."/>
        </authorList>
    </citation>
    <scope>NUCLEOTIDE SEQUENCE [LARGE SCALE GENOMIC DNA]</scope>
</reference>
<evidence type="ECO:0000313" key="3">
    <source>
        <dbReference type="Proteomes" id="UP000023152"/>
    </source>
</evidence>
<sequence>MENPKEIAKFVTMFMENIVTAADLFCKNYAAMQTNFELAQAVIKWKPYSSGTNPFWEAITFGCQTIVSQLIDAIKVLGKFEEMLGIIRSGLLDFRNRVQLKETMSLAMQSIKDTFDKSNELLKICQQYAIDAQKTELFIAVAFQKVSKSKEVENAFKNIKKIMQDMKETKKEKMKLQLEKNKIDEKMGGLAKNFGDVQEKLIACEFEIFIAQRIEDISKEWSEQKNNEYQQQMQNFVSWCNSDKLDTVQDISIQFMEDCKNIVSERIKKEKENAEKNKREINHFNLKLEEEKAKKNNLIGSASQRIQELEQKIDKLENKLKDIFKSIDITENIDPSIFEQFFKCCEKLEDGLNLNKKCLQNVESSIRAISQCAIRKKWIANITPFLSKLGVSSIAHLKFRDKKAFEDKFSKPLIQNGADKKDIKKLEDFCQKLTPCLPNLNKSIESGSKEEGLVIDVANHLENYLKKKLQRIQNKEICTLSVISRSWISFLSRKYRQKTLLVHCINVRKKLRIHLKKKKKIYNSRKELISTLLYI</sequence>
<comment type="caution">
    <text evidence="2">The sequence shown here is derived from an EMBL/GenBank/DDBJ whole genome shotgun (WGS) entry which is preliminary data.</text>
</comment>
<dbReference type="Proteomes" id="UP000023152">
    <property type="component" value="Unassembled WGS sequence"/>
</dbReference>
<keyword evidence="1" id="KW-0175">Coiled coil</keyword>
<proteinExistence type="predicted"/>
<gene>
    <name evidence="2" type="ORF">RFI_28194</name>
</gene>
<feature type="coiled-coil region" evidence="1">
    <location>
        <begin position="260"/>
        <end position="333"/>
    </location>
</feature>
<dbReference type="EMBL" id="ASPP01024267">
    <property type="protein sequence ID" value="ETO09194.1"/>
    <property type="molecule type" value="Genomic_DNA"/>
</dbReference>
<protein>
    <submittedName>
        <fullName evidence="2">Uncharacterized protein</fullName>
    </submittedName>
</protein>